<dbReference type="GO" id="GO:0034338">
    <property type="term" value="F:short-chain carboxylesterase activity"/>
    <property type="evidence" value="ECO:0007669"/>
    <property type="project" value="TreeGrafter"/>
</dbReference>
<feature type="active site" description="Charge relay system" evidence="2">
    <location>
        <position position="208"/>
    </location>
</feature>
<dbReference type="PIRSF" id="PIRSF005211">
    <property type="entry name" value="Ab_hydro_YheT"/>
    <property type="match status" value="1"/>
</dbReference>
<dbReference type="Pfam" id="PF12146">
    <property type="entry name" value="Hydrolase_4"/>
    <property type="match status" value="1"/>
</dbReference>
<dbReference type="SUPFAM" id="SSF53474">
    <property type="entry name" value="alpha/beta-Hydrolases"/>
    <property type="match status" value="1"/>
</dbReference>
<dbReference type="Proteomes" id="UP001515480">
    <property type="component" value="Unassembled WGS sequence"/>
</dbReference>
<protein>
    <recommendedName>
        <fullName evidence="3">Serine aminopeptidase S33 domain-containing protein</fullName>
    </recommendedName>
</protein>
<dbReference type="InterPro" id="IPR022742">
    <property type="entry name" value="Hydrolase_4"/>
</dbReference>
<evidence type="ECO:0000313" key="5">
    <source>
        <dbReference type="Proteomes" id="UP001515480"/>
    </source>
</evidence>
<proteinExistence type="inferred from homology"/>
<evidence type="ECO:0000313" key="4">
    <source>
        <dbReference type="EMBL" id="KAL1498505.1"/>
    </source>
</evidence>
<keyword evidence="5" id="KW-1185">Reference proteome</keyword>
<organism evidence="4 5">
    <name type="scientific">Prymnesium parvum</name>
    <name type="common">Toxic golden alga</name>
    <dbReference type="NCBI Taxonomy" id="97485"/>
    <lineage>
        <taxon>Eukaryota</taxon>
        <taxon>Haptista</taxon>
        <taxon>Haptophyta</taxon>
        <taxon>Prymnesiophyceae</taxon>
        <taxon>Prymnesiales</taxon>
        <taxon>Prymnesiaceae</taxon>
        <taxon>Prymnesium</taxon>
    </lineage>
</organism>
<dbReference type="InterPro" id="IPR050960">
    <property type="entry name" value="AB_hydrolase_4_sf"/>
</dbReference>
<dbReference type="InterPro" id="IPR012020">
    <property type="entry name" value="ABHD4"/>
</dbReference>
<dbReference type="PANTHER" id="PTHR10794:SF63">
    <property type="entry name" value="ALPHA_BETA HYDROLASE 1, ISOFORM A"/>
    <property type="match status" value="1"/>
</dbReference>
<dbReference type="EMBL" id="JBGBPQ010000027">
    <property type="protein sequence ID" value="KAL1498505.1"/>
    <property type="molecule type" value="Genomic_DNA"/>
</dbReference>
<feature type="domain" description="Serine aminopeptidase S33" evidence="3">
    <location>
        <begin position="129"/>
        <end position="370"/>
    </location>
</feature>
<sequence length="404" mass="42949">MLSAFPLNAASICIGAATVLLATAAVRRCAPAVQIYVDPRVPRLHSLLQRLPRLRKGYAPPPLLPSGLAQSALADCFEPAEADVRARFRRDTLDLASLPHAEAACCPRAVPAGRVSIDWLHVEPRAAPLCLLVPGLTGSSSSAYIQRIALALHRTGVRVACFNPRGRGGNELLSPFLYSAGFTADLRRVVEHIRRAFPEAPLTAAGFSLGSNYLAKYVGEEGERCVLKGAVAFACPLDCSAMSANLCSGSLLSRALDRYVLVPSVKKVLKEYMSTLSDAPGLDVAGASRARTMKEFDGCVIAPMMGESSAQSYYAAASSVHVLPDVRVPLLVVSAENDMIAPAGLVDKAVFLSSAPAPLLLAVTPEGGHSMVWPQGWRGKDSWACDVVVEWVRAVCDTQTDSTK</sequence>
<comment type="caution">
    <text evidence="4">The sequence shown here is derived from an EMBL/GenBank/DDBJ whole genome shotgun (WGS) entry which is preliminary data.</text>
</comment>
<feature type="active site" description="Charge relay system" evidence="2">
    <location>
        <position position="369"/>
    </location>
</feature>
<gene>
    <name evidence="4" type="ORF">AB1Y20_013828</name>
</gene>
<dbReference type="GO" id="GO:0047372">
    <property type="term" value="F:monoacylglycerol lipase activity"/>
    <property type="evidence" value="ECO:0007669"/>
    <property type="project" value="TreeGrafter"/>
</dbReference>
<dbReference type="Gene3D" id="3.40.50.1820">
    <property type="entry name" value="alpha/beta hydrolase"/>
    <property type="match status" value="1"/>
</dbReference>
<dbReference type="InterPro" id="IPR029058">
    <property type="entry name" value="AB_hydrolase_fold"/>
</dbReference>
<evidence type="ECO:0000259" key="3">
    <source>
        <dbReference type="Pfam" id="PF12146"/>
    </source>
</evidence>
<dbReference type="AlphaFoldDB" id="A0AB34IF91"/>
<comment type="similarity">
    <text evidence="1">Belongs to the AB hydrolase superfamily. AB hydrolase 4 family.</text>
</comment>
<reference evidence="4 5" key="1">
    <citation type="journal article" date="2024" name="Science">
        <title>Giant polyketide synthase enzymes in the biosynthesis of giant marine polyether toxins.</title>
        <authorList>
            <person name="Fallon T.R."/>
            <person name="Shende V.V."/>
            <person name="Wierzbicki I.H."/>
            <person name="Pendleton A.L."/>
            <person name="Watervoot N.F."/>
            <person name="Auber R.P."/>
            <person name="Gonzalez D.J."/>
            <person name="Wisecaver J.H."/>
            <person name="Moore B.S."/>
        </authorList>
    </citation>
    <scope>NUCLEOTIDE SEQUENCE [LARGE SCALE GENOMIC DNA]</scope>
    <source>
        <strain evidence="4 5">12B1</strain>
    </source>
</reference>
<feature type="active site" description="Charge relay system" evidence="2">
    <location>
        <position position="338"/>
    </location>
</feature>
<evidence type="ECO:0000256" key="1">
    <source>
        <dbReference type="ARBA" id="ARBA00010884"/>
    </source>
</evidence>
<name>A0AB34IF91_PRYPA</name>
<accession>A0AB34IF91</accession>
<dbReference type="PANTHER" id="PTHR10794">
    <property type="entry name" value="ABHYDROLASE DOMAIN-CONTAINING PROTEIN"/>
    <property type="match status" value="1"/>
</dbReference>
<evidence type="ECO:0000256" key="2">
    <source>
        <dbReference type="PIRSR" id="PIRSR005211-1"/>
    </source>
</evidence>